<comment type="similarity">
    <text evidence="3">Belongs to the RibF family.</text>
</comment>
<keyword evidence="14" id="KW-0067">ATP-binding</keyword>
<sequence>MDALLLLKFTNLFSKLSAEDFVKNILVEKIGAREIMMGRGFAFGKKKLGDISFLRQLNKKYGFVVTELQMAKSSGMLISSTRIRKLIINGKIAKASKLLGRPVSILGTVKRGAKMGRILGYPTANINPHHEAIPPSGVYAVLVRFNKKTFGGVLNIGRRPTFYEYSEPTIEVHVFNFKKFIYNKDLEIEFVEKIRDEKRFPNRAGLIDRIGLDEKRAKKILNMI</sequence>
<dbReference type="Pfam" id="PF06574">
    <property type="entry name" value="FAD_syn"/>
    <property type="match status" value="1"/>
</dbReference>
<dbReference type="UniPathway" id="UPA00277">
    <property type="reaction ID" value="UER00407"/>
</dbReference>
<dbReference type="GO" id="GO:0003919">
    <property type="term" value="F:FMN adenylyltransferase activity"/>
    <property type="evidence" value="ECO:0007669"/>
    <property type="project" value="UniProtKB-EC"/>
</dbReference>
<evidence type="ECO:0000256" key="7">
    <source>
        <dbReference type="ARBA" id="ARBA00022630"/>
    </source>
</evidence>
<dbReference type="InterPro" id="IPR002606">
    <property type="entry name" value="Riboflavin_kinase_bac"/>
</dbReference>
<dbReference type="InterPro" id="IPR015864">
    <property type="entry name" value="FAD_synthase"/>
</dbReference>
<comment type="pathway">
    <text evidence="1">Cofactor biosynthesis; FAD biosynthesis; FAD from FMN: step 1/1.</text>
</comment>
<evidence type="ECO:0000256" key="2">
    <source>
        <dbReference type="ARBA" id="ARBA00005201"/>
    </source>
</evidence>
<evidence type="ECO:0000256" key="10">
    <source>
        <dbReference type="ARBA" id="ARBA00022695"/>
    </source>
</evidence>
<evidence type="ECO:0000256" key="13">
    <source>
        <dbReference type="ARBA" id="ARBA00022827"/>
    </source>
</evidence>
<dbReference type="EC" id="2.7.7.2" evidence="5"/>
<evidence type="ECO:0000256" key="4">
    <source>
        <dbReference type="ARBA" id="ARBA00012105"/>
    </source>
</evidence>
<feature type="domain" description="Riboflavin kinase" evidence="16">
    <location>
        <begin position="98"/>
        <end position="222"/>
    </location>
</feature>
<proteinExistence type="inferred from homology"/>
<dbReference type="PANTHER" id="PTHR22749">
    <property type="entry name" value="RIBOFLAVIN KINASE/FMN ADENYLYLTRANSFERASE"/>
    <property type="match status" value="1"/>
</dbReference>
<dbReference type="UniPathway" id="UPA00276">
    <property type="reaction ID" value="UER00406"/>
</dbReference>
<keyword evidence="7" id="KW-0285">Flavoprotein</keyword>
<organism evidence="17">
    <name type="scientific">marine sediment metagenome</name>
    <dbReference type="NCBI Taxonomy" id="412755"/>
    <lineage>
        <taxon>unclassified sequences</taxon>
        <taxon>metagenomes</taxon>
        <taxon>ecological metagenomes</taxon>
    </lineage>
</organism>
<keyword evidence="12" id="KW-0418">Kinase</keyword>
<evidence type="ECO:0000256" key="9">
    <source>
        <dbReference type="ARBA" id="ARBA00022679"/>
    </source>
</evidence>
<dbReference type="SMART" id="SM00904">
    <property type="entry name" value="Flavokinase"/>
    <property type="match status" value="1"/>
</dbReference>
<dbReference type="Gene3D" id="3.40.50.620">
    <property type="entry name" value="HUPs"/>
    <property type="match status" value="1"/>
</dbReference>
<dbReference type="Pfam" id="PF01687">
    <property type="entry name" value="Flavokinase"/>
    <property type="match status" value="1"/>
</dbReference>
<evidence type="ECO:0000256" key="15">
    <source>
        <dbReference type="ARBA" id="ARBA00023268"/>
    </source>
</evidence>
<dbReference type="GO" id="GO:0008531">
    <property type="term" value="F:riboflavin kinase activity"/>
    <property type="evidence" value="ECO:0007669"/>
    <property type="project" value="UniProtKB-EC"/>
</dbReference>
<dbReference type="GO" id="GO:0006747">
    <property type="term" value="P:FAD biosynthetic process"/>
    <property type="evidence" value="ECO:0007669"/>
    <property type="project" value="UniProtKB-UniPathway"/>
</dbReference>
<dbReference type="InterPro" id="IPR015865">
    <property type="entry name" value="Riboflavin_kinase_bac/euk"/>
</dbReference>
<dbReference type="GO" id="GO:0009231">
    <property type="term" value="P:riboflavin biosynthetic process"/>
    <property type="evidence" value="ECO:0007669"/>
    <property type="project" value="InterPro"/>
</dbReference>
<dbReference type="PANTHER" id="PTHR22749:SF6">
    <property type="entry name" value="RIBOFLAVIN KINASE"/>
    <property type="match status" value="1"/>
</dbReference>
<accession>X0SG28</accession>
<dbReference type="EC" id="2.7.1.26" evidence="4"/>
<evidence type="ECO:0000256" key="12">
    <source>
        <dbReference type="ARBA" id="ARBA00022777"/>
    </source>
</evidence>
<keyword evidence="10" id="KW-0548">Nucleotidyltransferase</keyword>
<protein>
    <recommendedName>
        <fullName evidence="6">Bifunctional riboflavin kinase/FMN adenylyltransferase</fullName>
        <ecNumber evidence="4">2.7.1.26</ecNumber>
        <ecNumber evidence="5">2.7.7.2</ecNumber>
    </recommendedName>
</protein>
<gene>
    <name evidence="17" type="ORF">S01H1_08128</name>
</gene>
<dbReference type="InterPro" id="IPR014729">
    <property type="entry name" value="Rossmann-like_a/b/a_fold"/>
</dbReference>
<evidence type="ECO:0000256" key="5">
    <source>
        <dbReference type="ARBA" id="ARBA00012393"/>
    </source>
</evidence>
<evidence type="ECO:0000256" key="14">
    <source>
        <dbReference type="ARBA" id="ARBA00022840"/>
    </source>
</evidence>
<keyword evidence="9" id="KW-0808">Transferase</keyword>
<dbReference type="InterPro" id="IPR023465">
    <property type="entry name" value="Riboflavin_kinase_dom_sf"/>
</dbReference>
<evidence type="ECO:0000256" key="8">
    <source>
        <dbReference type="ARBA" id="ARBA00022643"/>
    </source>
</evidence>
<reference evidence="17" key="1">
    <citation type="journal article" date="2014" name="Front. Microbiol.">
        <title>High frequency of phylogenetically diverse reductive dehalogenase-homologous genes in deep subseafloor sedimentary metagenomes.</title>
        <authorList>
            <person name="Kawai M."/>
            <person name="Futagami T."/>
            <person name="Toyoda A."/>
            <person name="Takaki Y."/>
            <person name="Nishi S."/>
            <person name="Hori S."/>
            <person name="Arai W."/>
            <person name="Tsubouchi T."/>
            <person name="Morono Y."/>
            <person name="Uchiyama I."/>
            <person name="Ito T."/>
            <person name="Fujiyama A."/>
            <person name="Inagaki F."/>
            <person name="Takami H."/>
        </authorList>
    </citation>
    <scope>NUCLEOTIDE SEQUENCE</scope>
    <source>
        <strain evidence="17">Expedition CK06-06</strain>
    </source>
</reference>
<keyword evidence="8" id="KW-0288">FMN</keyword>
<dbReference type="InterPro" id="IPR023468">
    <property type="entry name" value="Riboflavin_kinase"/>
</dbReference>
<dbReference type="NCBIfam" id="TIGR00083">
    <property type="entry name" value="ribF"/>
    <property type="match status" value="1"/>
</dbReference>
<evidence type="ECO:0000259" key="16">
    <source>
        <dbReference type="SMART" id="SM00904"/>
    </source>
</evidence>
<comment type="caution">
    <text evidence="17">The sequence shown here is derived from an EMBL/GenBank/DDBJ whole genome shotgun (WGS) entry which is preliminary data.</text>
</comment>
<name>X0SG28_9ZZZZ</name>
<evidence type="ECO:0000256" key="6">
    <source>
        <dbReference type="ARBA" id="ARBA00018483"/>
    </source>
</evidence>
<evidence type="ECO:0000256" key="3">
    <source>
        <dbReference type="ARBA" id="ARBA00010214"/>
    </source>
</evidence>
<evidence type="ECO:0000256" key="1">
    <source>
        <dbReference type="ARBA" id="ARBA00004726"/>
    </source>
</evidence>
<dbReference type="AlphaFoldDB" id="X0SG28"/>
<dbReference type="GO" id="GO:0005524">
    <property type="term" value="F:ATP binding"/>
    <property type="evidence" value="ECO:0007669"/>
    <property type="project" value="UniProtKB-KW"/>
</dbReference>
<comment type="pathway">
    <text evidence="2">Cofactor biosynthesis; FMN biosynthesis; FMN from riboflavin (ATP route): step 1/1.</text>
</comment>
<evidence type="ECO:0000256" key="11">
    <source>
        <dbReference type="ARBA" id="ARBA00022741"/>
    </source>
</evidence>
<keyword evidence="13" id="KW-0274">FAD</keyword>
<dbReference type="Gene3D" id="2.40.30.30">
    <property type="entry name" value="Riboflavin kinase-like"/>
    <property type="match status" value="1"/>
</dbReference>
<dbReference type="GO" id="GO:0009398">
    <property type="term" value="P:FMN biosynthetic process"/>
    <property type="evidence" value="ECO:0007669"/>
    <property type="project" value="UniProtKB-UniPathway"/>
</dbReference>
<dbReference type="EMBL" id="BARS01004169">
    <property type="protein sequence ID" value="GAF74076.1"/>
    <property type="molecule type" value="Genomic_DNA"/>
</dbReference>
<evidence type="ECO:0000313" key="17">
    <source>
        <dbReference type="EMBL" id="GAF74076.1"/>
    </source>
</evidence>
<dbReference type="SUPFAM" id="SSF52374">
    <property type="entry name" value="Nucleotidylyl transferase"/>
    <property type="match status" value="1"/>
</dbReference>
<dbReference type="SUPFAM" id="SSF82114">
    <property type="entry name" value="Riboflavin kinase-like"/>
    <property type="match status" value="1"/>
</dbReference>
<keyword evidence="11" id="KW-0547">Nucleotide-binding</keyword>
<keyword evidence="15" id="KW-0511">Multifunctional enzyme</keyword>